<organism evidence="2 3">
    <name type="scientific">Stentor coeruleus</name>
    <dbReference type="NCBI Taxonomy" id="5963"/>
    <lineage>
        <taxon>Eukaryota</taxon>
        <taxon>Sar</taxon>
        <taxon>Alveolata</taxon>
        <taxon>Ciliophora</taxon>
        <taxon>Postciliodesmatophora</taxon>
        <taxon>Heterotrichea</taxon>
        <taxon>Heterotrichida</taxon>
        <taxon>Stentoridae</taxon>
        <taxon>Stentor</taxon>
    </lineage>
</organism>
<comment type="caution">
    <text evidence="2">The sequence shown here is derived from an EMBL/GenBank/DDBJ whole genome shotgun (WGS) entry which is preliminary data.</text>
</comment>
<proteinExistence type="predicted"/>
<name>A0A1R2B880_9CILI</name>
<evidence type="ECO:0000256" key="1">
    <source>
        <dbReference type="SAM" id="SignalP"/>
    </source>
</evidence>
<protein>
    <submittedName>
        <fullName evidence="2">Uncharacterized protein</fullName>
    </submittedName>
</protein>
<keyword evidence="3" id="KW-1185">Reference proteome</keyword>
<feature type="chain" id="PRO_5012706565" evidence="1">
    <location>
        <begin position="17"/>
        <end position="152"/>
    </location>
</feature>
<accession>A0A1R2B880</accession>
<feature type="signal peptide" evidence="1">
    <location>
        <begin position="1"/>
        <end position="16"/>
    </location>
</feature>
<dbReference type="AlphaFoldDB" id="A0A1R2B880"/>
<dbReference type="EMBL" id="MPUH01000857">
    <property type="protein sequence ID" value="OMJ72993.1"/>
    <property type="molecule type" value="Genomic_DNA"/>
</dbReference>
<reference evidence="2 3" key="1">
    <citation type="submission" date="2016-11" db="EMBL/GenBank/DDBJ databases">
        <title>The macronuclear genome of Stentor coeruleus: a giant cell with tiny introns.</title>
        <authorList>
            <person name="Slabodnick M."/>
            <person name="Ruby J.G."/>
            <person name="Reiff S.B."/>
            <person name="Swart E.C."/>
            <person name="Gosai S."/>
            <person name="Prabakaran S."/>
            <person name="Witkowska E."/>
            <person name="Larue G.E."/>
            <person name="Fisher S."/>
            <person name="Freeman R.M."/>
            <person name="Gunawardena J."/>
            <person name="Chu W."/>
            <person name="Stover N.A."/>
            <person name="Gregory B.D."/>
            <person name="Nowacki M."/>
            <person name="Derisi J."/>
            <person name="Roy S.W."/>
            <person name="Marshall W.F."/>
            <person name="Sood P."/>
        </authorList>
    </citation>
    <scope>NUCLEOTIDE SEQUENCE [LARGE SCALE GENOMIC DNA]</scope>
    <source>
        <strain evidence="2">WM001</strain>
    </source>
</reference>
<dbReference type="Proteomes" id="UP000187209">
    <property type="component" value="Unassembled WGS sequence"/>
</dbReference>
<evidence type="ECO:0000313" key="2">
    <source>
        <dbReference type="EMBL" id="OMJ72993.1"/>
    </source>
</evidence>
<keyword evidence="1" id="KW-0732">Signal</keyword>
<gene>
    <name evidence="2" type="ORF">SteCoe_28446</name>
</gene>
<evidence type="ECO:0000313" key="3">
    <source>
        <dbReference type="Proteomes" id="UP000187209"/>
    </source>
</evidence>
<sequence length="152" mass="17221">MKFLCVLVLTLSLTQGFNLKSCEKDVEGLVVSYSRAVIDWNLLIYYKQAIQEMGYALQFLGAALMDCNPLSVLFLEQSVLVMAGAEMTKFDGPVDDFTALFDYVSDENCEEKLHLIHMNAQYYLDNNSGLQQTLQSLHDFMVTCRVSTTLTY</sequence>